<sequence>MQDMYEAIPNSPVTTITQDITDTVTTITLADASKLPNAPNIATIGNDEQAETIKYTGKDGNNLTGVTRGFEGTARAWGAGTIISRNMTAYDNNAFKGNIEEVSAGLADIANVIVASGTGTTITLSMPSVTAYTDNMKLTFISSADNSGSATTIDINSLGAKNLYKPNTTTAPNLKSGKPYTVWYNGTHFFLQASAEGDALAEHVLAGKIFSNDDDTGIVGTLIQGRKVATLAFPSSVMSQNSFGGSTNVELRYFNVPITGIGFKPSMAIVRQSNGSVSIAGGVDEGAGIIGLSSAFDPSTSAIGTISYYNNDNTMFNSDGVNASKIWYARNKSYADAGIITLIE</sequence>
<protein>
    <submittedName>
        <fullName evidence="1">Uncharacterized protein</fullName>
    </submittedName>
</protein>
<dbReference type="Proteomes" id="UP001374599">
    <property type="component" value="Unassembled WGS sequence"/>
</dbReference>
<evidence type="ECO:0000313" key="1">
    <source>
        <dbReference type="EMBL" id="GMQ61210.1"/>
    </source>
</evidence>
<accession>A0ACB5UF30</accession>
<dbReference type="EMBL" id="BTPU01000005">
    <property type="protein sequence ID" value="GMQ61210.1"/>
    <property type="molecule type" value="Genomic_DNA"/>
</dbReference>
<organism evidence="1 2">
    <name type="scientific">Vallitalea maricola</name>
    <dbReference type="NCBI Taxonomy" id="3074433"/>
    <lineage>
        <taxon>Bacteria</taxon>
        <taxon>Bacillati</taxon>
        <taxon>Bacillota</taxon>
        <taxon>Clostridia</taxon>
        <taxon>Lachnospirales</taxon>
        <taxon>Vallitaleaceae</taxon>
        <taxon>Vallitalea</taxon>
    </lineage>
</organism>
<name>A0ACB5UF30_9FIRM</name>
<evidence type="ECO:0000313" key="2">
    <source>
        <dbReference type="Proteomes" id="UP001374599"/>
    </source>
</evidence>
<comment type="caution">
    <text evidence="1">The sequence shown here is derived from an EMBL/GenBank/DDBJ whole genome shotgun (WGS) entry which is preliminary data.</text>
</comment>
<keyword evidence="2" id="KW-1185">Reference proteome</keyword>
<reference evidence="1" key="1">
    <citation type="submission" date="2023-09" db="EMBL/GenBank/DDBJ databases">
        <title>Vallitalea sediminicola and Vallitalea maricola sp. nov., anaerobic bacteria isolated from marine sediment.</title>
        <authorList>
            <person name="Hirano S."/>
            <person name="Maeda A."/>
            <person name="Terahara T."/>
            <person name="Mori K."/>
            <person name="Hamada M."/>
            <person name="Matsumoto R."/>
            <person name="Kobayashi T."/>
        </authorList>
    </citation>
    <scope>NUCLEOTIDE SEQUENCE</scope>
    <source>
        <strain evidence="1">AN17-2</strain>
    </source>
</reference>
<proteinExistence type="predicted"/>
<gene>
    <name evidence="1" type="ORF">AN2V17_04380</name>
</gene>